<accession>A0A0R0C9P2</accession>
<keyword evidence="1" id="KW-0812">Transmembrane</keyword>
<dbReference type="Proteomes" id="UP000050864">
    <property type="component" value="Unassembled WGS sequence"/>
</dbReference>
<keyword evidence="1" id="KW-0472">Membrane</keyword>
<dbReference type="PATRIC" id="fig|405444.3.peg.3103"/>
<keyword evidence="1" id="KW-1133">Transmembrane helix</keyword>
<feature type="transmembrane region" description="Helical" evidence="1">
    <location>
        <begin position="12"/>
        <end position="32"/>
    </location>
</feature>
<evidence type="ECO:0000313" key="2">
    <source>
        <dbReference type="EMBL" id="KRG65766.1"/>
    </source>
</evidence>
<dbReference type="EMBL" id="LDJI01000005">
    <property type="protein sequence ID" value="KRG65766.1"/>
    <property type="molecule type" value="Genomic_DNA"/>
</dbReference>
<evidence type="ECO:0008006" key="4">
    <source>
        <dbReference type="Google" id="ProtNLM"/>
    </source>
</evidence>
<name>A0A0R0C9P2_9GAMM</name>
<gene>
    <name evidence="2" type="ORF">ABB26_02680</name>
</gene>
<dbReference type="RefSeq" id="WP_057632040.1">
    <property type="nucleotide sequence ID" value="NZ_LDJI01000005.1"/>
</dbReference>
<sequence>MSKPAPAPRNPFVAPAWIAAASLLGLVSALIGDGIFDVISWLVFSALVALVIRAWVKRTR</sequence>
<organism evidence="2 3">
    <name type="scientific">Stenotrophomonas humi</name>
    <dbReference type="NCBI Taxonomy" id="405444"/>
    <lineage>
        <taxon>Bacteria</taxon>
        <taxon>Pseudomonadati</taxon>
        <taxon>Pseudomonadota</taxon>
        <taxon>Gammaproteobacteria</taxon>
        <taxon>Lysobacterales</taxon>
        <taxon>Lysobacteraceae</taxon>
        <taxon>Stenotrophomonas</taxon>
    </lineage>
</organism>
<comment type="caution">
    <text evidence="2">The sequence shown here is derived from an EMBL/GenBank/DDBJ whole genome shotgun (WGS) entry which is preliminary data.</text>
</comment>
<evidence type="ECO:0000313" key="3">
    <source>
        <dbReference type="Proteomes" id="UP000050864"/>
    </source>
</evidence>
<reference evidence="2 3" key="1">
    <citation type="submission" date="2015-05" db="EMBL/GenBank/DDBJ databases">
        <title>Genome sequencing and analysis of members of genus Stenotrophomonas.</title>
        <authorList>
            <person name="Patil P.P."/>
            <person name="Midha S."/>
            <person name="Patil P.B."/>
        </authorList>
    </citation>
    <scope>NUCLEOTIDE SEQUENCE [LARGE SCALE GENOMIC DNA]</scope>
    <source>
        <strain evidence="2 3">DSM 18929</strain>
    </source>
</reference>
<evidence type="ECO:0000256" key="1">
    <source>
        <dbReference type="SAM" id="Phobius"/>
    </source>
</evidence>
<proteinExistence type="predicted"/>
<protein>
    <recommendedName>
        <fullName evidence="4">Transmembrane protein</fullName>
    </recommendedName>
</protein>
<dbReference type="STRING" id="405444.ABB26_02680"/>
<dbReference type="AlphaFoldDB" id="A0A0R0C9P2"/>
<feature type="transmembrane region" description="Helical" evidence="1">
    <location>
        <begin position="38"/>
        <end position="56"/>
    </location>
</feature>
<keyword evidence="3" id="KW-1185">Reference proteome</keyword>